<dbReference type="RefSeq" id="WP_009532906.1">
    <property type="nucleotide sequence ID" value="NZ_JH590862.1"/>
</dbReference>
<keyword evidence="3" id="KW-1185">Reference proteome</keyword>
<protein>
    <recommendedName>
        <fullName evidence="1">Glycosyltransferase 2-like domain-containing protein</fullName>
    </recommendedName>
</protein>
<evidence type="ECO:0000313" key="3">
    <source>
        <dbReference type="Proteomes" id="UP000018466"/>
    </source>
</evidence>
<evidence type="ECO:0000259" key="1">
    <source>
        <dbReference type="Pfam" id="PF00535"/>
    </source>
</evidence>
<comment type="caution">
    <text evidence="2">The sequence shown here is derived from an EMBL/GenBank/DDBJ whole genome shotgun (WGS) entry which is preliminary data.</text>
</comment>
<accession>A0AA37DGW5</accession>
<dbReference type="SUPFAM" id="SSF53448">
    <property type="entry name" value="Nucleotide-diphospho-sugar transferases"/>
    <property type="match status" value="1"/>
</dbReference>
<gene>
    <name evidence="2" type="ORF">HMPREF9623_01073</name>
</gene>
<dbReference type="InterPro" id="IPR050834">
    <property type="entry name" value="Glycosyltransf_2"/>
</dbReference>
<name>A0AA37DGW5_9FIRM</name>
<dbReference type="Proteomes" id="UP000018466">
    <property type="component" value="Unassembled WGS sequence"/>
</dbReference>
<dbReference type="GeneID" id="86940830"/>
<dbReference type="PANTHER" id="PTHR43685">
    <property type="entry name" value="GLYCOSYLTRANSFERASE"/>
    <property type="match status" value="1"/>
</dbReference>
<dbReference type="InterPro" id="IPR001173">
    <property type="entry name" value="Glyco_trans_2-like"/>
</dbReference>
<dbReference type="EMBL" id="AGEL01000006">
    <property type="protein sequence ID" value="EHO17474.1"/>
    <property type="molecule type" value="Genomic_DNA"/>
</dbReference>
<dbReference type="PANTHER" id="PTHR43685:SF2">
    <property type="entry name" value="GLYCOSYLTRANSFERASE 2-LIKE DOMAIN-CONTAINING PROTEIN"/>
    <property type="match status" value="1"/>
</dbReference>
<reference evidence="2 3" key="1">
    <citation type="submission" date="2011-10" db="EMBL/GenBank/DDBJ databases">
        <title>The Genome Sequence of Lachnospiraceae bacterium ACC2.</title>
        <authorList>
            <consortium name="The Broad Institute Genome Sequencing Platform"/>
            <person name="Earl A."/>
            <person name="Ward D."/>
            <person name="Feldgarden M."/>
            <person name="Gevers D."/>
            <person name="Sizova M."/>
            <person name="Hazen A."/>
            <person name="Epstein S."/>
            <person name="Young S.K."/>
            <person name="Zeng Q."/>
            <person name="Gargeya S."/>
            <person name="Fitzgerald M."/>
            <person name="Haas B."/>
            <person name="Abouelleil A."/>
            <person name="Alvarado L."/>
            <person name="Arachchi H.M."/>
            <person name="Berlin A."/>
            <person name="Brown A."/>
            <person name="Chapman S.B."/>
            <person name="Chen Z."/>
            <person name="Dunbar C."/>
            <person name="Freedman E."/>
            <person name="Gearin G."/>
            <person name="Goldberg J."/>
            <person name="Griggs A."/>
            <person name="Gujja S."/>
            <person name="Heiman D."/>
            <person name="Howarth C."/>
            <person name="Larson L."/>
            <person name="Lui A."/>
            <person name="MacDonald P.J.P."/>
            <person name="Montmayeur A."/>
            <person name="Murphy C."/>
            <person name="Neiman D."/>
            <person name="Pearson M."/>
            <person name="Priest M."/>
            <person name="Roberts A."/>
            <person name="Saif S."/>
            <person name="Shea T."/>
            <person name="Shenoy N."/>
            <person name="Sisk P."/>
            <person name="Stolte C."/>
            <person name="Sykes S."/>
            <person name="Wortman J."/>
            <person name="Nusbaum C."/>
            <person name="Birren B."/>
        </authorList>
    </citation>
    <scope>NUCLEOTIDE SEQUENCE [LARGE SCALE GENOMIC DNA]</scope>
    <source>
        <strain evidence="2 3">ACC2</strain>
    </source>
</reference>
<dbReference type="CDD" id="cd04196">
    <property type="entry name" value="GT_2_like_d"/>
    <property type="match status" value="1"/>
</dbReference>
<sequence length="325" mass="36778">MTNRILLCTYEGEAYLEAQLASMEEQTESNFRLLLSDDASTDRSFAIGEAAAARDERITAIRRVKRSGSAARHFFEGLRDPRFFSVADESDYYLFSDQDDVWHPDKLAVEARAMRCLEARYGKELPLLVHCDMRVVDAVGREIAPSYVRYQKMSPARRHFRQLLVQNNVTGGAMLMNHALVRLLVAHPVPEHAVMHDHWIALVAAAFGRIAYLDRALYDYRQHGDNVLGAKKGSALSEIRRRLGLAGESFKEMNEKSGAAYRALFLQAEEFRRQYGKELSAEAGKTLDDFLALQHKTRIGKAVGILRGGFTFNLPHRTLGELLFL</sequence>
<dbReference type="AlphaFoldDB" id="A0AA37DGW5"/>
<dbReference type="InterPro" id="IPR029044">
    <property type="entry name" value="Nucleotide-diphossugar_trans"/>
</dbReference>
<feature type="domain" description="Glycosyltransferase 2-like" evidence="1">
    <location>
        <begin position="5"/>
        <end position="112"/>
    </location>
</feature>
<organism evidence="2 3">
    <name type="scientific">Stomatobaculum longum</name>
    <dbReference type="NCBI Taxonomy" id="796942"/>
    <lineage>
        <taxon>Bacteria</taxon>
        <taxon>Bacillati</taxon>
        <taxon>Bacillota</taxon>
        <taxon>Clostridia</taxon>
        <taxon>Lachnospirales</taxon>
        <taxon>Lachnospiraceae</taxon>
        <taxon>Stomatobaculum</taxon>
    </lineage>
</organism>
<dbReference type="Pfam" id="PF00535">
    <property type="entry name" value="Glycos_transf_2"/>
    <property type="match status" value="1"/>
</dbReference>
<evidence type="ECO:0000313" key="2">
    <source>
        <dbReference type="EMBL" id="EHO17474.1"/>
    </source>
</evidence>
<proteinExistence type="predicted"/>
<dbReference type="Gene3D" id="3.90.550.10">
    <property type="entry name" value="Spore Coat Polysaccharide Biosynthesis Protein SpsA, Chain A"/>
    <property type="match status" value="1"/>
</dbReference>